<accession>A0ABU6K6F5</accession>
<evidence type="ECO:0000259" key="8">
    <source>
        <dbReference type="Pfam" id="PF02687"/>
    </source>
</evidence>
<dbReference type="Proteomes" id="UP001331561">
    <property type="component" value="Unassembled WGS sequence"/>
</dbReference>
<dbReference type="InterPro" id="IPR025857">
    <property type="entry name" value="MacB_PCD"/>
</dbReference>
<name>A0ABU6K6F5_9RHOO</name>
<dbReference type="EMBL" id="JAYXHS010000003">
    <property type="protein sequence ID" value="MEC5387237.1"/>
    <property type="molecule type" value="Genomic_DNA"/>
</dbReference>
<evidence type="ECO:0000256" key="5">
    <source>
        <dbReference type="ARBA" id="ARBA00023136"/>
    </source>
</evidence>
<feature type="transmembrane region" description="Helical" evidence="7">
    <location>
        <begin position="270"/>
        <end position="292"/>
    </location>
</feature>
<organism evidence="10 11">
    <name type="scientific">Uliginosibacterium silvisoli</name>
    <dbReference type="NCBI Taxonomy" id="3114758"/>
    <lineage>
        <taxon>Bacteria</taxon>
        <taxon>Pseudomonadati</taxon>
        <taxon>Pseudomonadota</taxon>
        <taxon>Betaproteobacteria</taxon>
        <taxon>Rhodocyclales</taxon>
        <taxon>Zoogloeaceae</taxon>
        <taxon>Uliginosibacterium</taxon>
    </lineage>
</organism>
<comment type="caution">
    <text evidence="10">The sequence shown here is derived from an EMBL/GenBank/DDBJ whole genome shotgun (WGS) entry which is preliminary data.</text>
</comment>
<evidence type="ECO:0000259" key="9">
    <source>
        <dbReference type="Pfam" id="PF12704"/>
    </source>
</evidence>
<evidence type="ECO:0000256" key="6">
    <source>
        <dbReference type="ARBA" id="ARBA00038076"/>
    </source>
</evidence>
<dbReference type="PANTHER" id="PTHR30572">
    <property type="entry name" value="MEMBRANE COMPONENT OF TRANSPORTER-RELATED"/>
    <property type="match status" value="1"/>
</dbReference>
<evidence type="ECO:0000256" key="3">
    <source>
        <dbReference type="ARBA" id="ARBA00022692"/>
    </source>
</evidence>
<feature type="transmembrane region" description="Helical" evidence="7">
    <location>
        <begin position="21"/>
        <end position="39"/>
    </location>
</feature>
<evidence type="ECO:0000313" key="11">
    <source>
        <dbReference type="Proteomes" id="UP001331561"/>
    </source>
</evidence>
<gene>
    <name evidence="10" type="ORF">VVD49_16020</name>
</gene>
<reference evidence="10 11" key="1">
    <citation type="submission" date="2024-01" db="EMBL/GenBank/DDBJ databases">
        <title>Uliginosibacterium soil sp. nov.</title>
        <authorList>
            <person name="Lv Y."/>
        </authorList>
    </citation>
    <scope>NUCLEOTIDE SEQUENCE [LARGE SCALE GENOMIC DNA]</scope>
    <source>
        <strain evidence="10 11">H3</strain>
    </source>
</reference>
<evidence type="ECO:0000256" key="1">
    <source>
        <dbReference type="ARBA" id="ARBA00004651"/>
    </source>
</evidence>
<evidence type="ECO:0000313" key="10">
    <source>
        <dbReference type="EMBL" id="MEC5387237.1"/>
    </source>
</evidence>
<sequence length="404" mass="43223">MLWKLARRNLVRQRTRTAMTLFAIVVGVSSLILAGGFVADMITQLGEAFIGSQTGHIQVATPAYFGSSNRPADELLLKDVSSLKQQAGAVPHVRDVMGRLSFTGVVNNGKRDYSIIGLGIQPTSENQLGQQIQIIAGRNLKDEDESGVMIGEGLAATMGLHEGDVVTLVASTPDGALNTADLDVIGIFRSFSKDYDARAVRITLQSAQNLLATDKVNVLVARLDQTHNTDLVAGRLRALPALRSLTIREWYTLSDFYSKTVELYQRQFGVLQFIVLAMVLLSVANSVNMSAFERIAEFGTMRALGTRHREVTQLILAEAVVLGLVGAVLGMLLGSLAAVLISLVGIPMPPVPGSEMGYTAHISLAFTSIASAGLIGFTATVLASVPPALRSCRVPLVDALRRAI</sequence>
<dbReference type="RefSeq" id="WP_327600213.1">
    <property type="nucleotide sequence ID" value="NZ_JAYXHS010000003.1"/>
</dbReference>
<comment type="subcellular location">
    <subcellularLocation>
        <location evidence="1">Cell membrane</location>
        <topology evidence="1">Multi-pass membrane protein</topology>
    </subcellularLocation>
</comment>
<evidence type="ECO:0000256" key="2">
    <source>
        <dbReference type="ARBA" id="ARBA00022475"/>
    </source>
</evidence>
<protein>
    <submittedName>
        <fullName evidence="10">ABC transporter permease</fullName>
    </submittedName>
</protein>
<evidence type="ECO:0000256" key="4">
    <source>
        <dbReference type="ARBA" id="ARBA00022989"/>
    </source>
</evidence>
<dbReference type="Pfam" id="PF02687">
    <property type="entry name" value="FtsX"/>
    <property type="match status" value="1"/>
</dbReference>
<feature type="transmembrane region" description="Helical" evidence="7">
    <location>
        <begin position="313"/>
        <end position="346"/>
    </location>
</feature>
<keyword evidence="3 7" id="KW-0812">Transmembrane</keyword>
<feature type="domain" description="ABC3 transporter permease C-terminal" evidence="8">
    <location>
        <begin position="273"/>
        <end position="394"/>
    </location>
</feature>
<dbReference type="Pfam" id="PF12704">
    <property type="entry name" value="MacB_PCD"/>
    <property type="match status" value="1"/>
</dbReference>
<keyword evidence="2" id="KW-1003">Cell membrane</keyword>
<comment type="similarity">
    <text evidence="6">Belongs to the ABC-4 integral membrane protein family.</text>
</comment>
<feature type="domain" description="MacB-like periplasmic core" evidence="9">
    <location>
        <begin position="17"/>
        <end position="238"/>
    </location>
</feature>
<dbReference type="InterPro" id="IPR003838">
    <property type="entry name" value="ABC3_permease_C"/>
</dbReference>
<proteinExistence type="inferred from homology"/>
<dbReference type="PANTHER" id="PTHR30572:SF4">
    <property type="entry name" value="ABC TRANSPORTER PERMEASE YTRF"/>
    <property type="match status" value="1"/>
</dbReference>
<evidence type="ECO:0000256" key="7">
    <source>
        <dbReference type="SAM" id="Phobius"/>
    </source>
</evidence>
<keyword evidence="4 7" id="KW-1133">Transmembrane helix</keyword>
<keyword evidence="11" id="KW-1185">Reference proteome</keyword>
<feature type="transmembrane region" description="Helical" evidence="7">
    <location>
        <begin position="358"/>
        <end position="383"/>
    </location>
</feature>
<dbReference type="InterPro" id="IPR050250">
    <property type="entry name" value="Macrolide_Exporter_MacB"/>
</dbReference>
<keyword evidence="5 7" id="KW-0472">Membrane</keyword>